<keyword evidence="3" id="KW-1185">Reference proteome</keyword>
<sequence>MQPTEEARRWGHYLLIRRSLSKPDELAYYVVHAPRNWVSLETLVQVAGHRWKIEQGFQTAKGECGLEEYEVSRWASWHRHITLSLLAHALLAAIRQASQHQKNRCRQGPVDTIRAKTANKEVAMARTAGLVPCA</sequence>
<dbReference type="AlphaFoldDB" id="A0A511USU7"/>
<name>A0A511USU7_9GAMM</name>
<dbReference type="InterPro" id="IPR002559">
    <property type="entry name" value="Transposase_11"/>
</dbReference>
<comment type="caution">
    <text evidence="2">The sequence shown here is derived from an EMBL/GenBank/DDBJ whole genome shotgun (WGS) entry which is preliminary data.</text>
</comment>
<evidence type="ECO:0000313" key="2">
    <source>
        <dbReference type="EMBL" id="GEN29664.1"/>
    </source>
</evidence>
<dbReference type="GO" id="GO:0004803">
    <property type="term" value="F:transposase activity"/>
    <property type="evidence" value="ECO:0007669"/>
    <property type="project" value="InterPro"/>
</dbReference>
<proteinExistence type="predicted"/>
<organism evidence="2 3">
    <name type="scientific">Halovibrio variabilis</name>
    <dbReference type="NCBI Taxonomy" id="31910"/>
    <lineage>
        <taxon>Bacteria</taxon>
        <taxon>Pseudomonadati</taxon>
        <taxon>Pseudomonadota</taxon>
        <taxon>Gammaproteobacteria</taxon>
        <taxon>Oceanospirillales</taxon>
        <taxon>Halomonadaceae</taxon>
        <taxon>Halovibrio</taxon>
    </lineage>
</organism>
<gene>
    <name evidence="2" type="ORF">HVA01_33100</name>
</gene>
<evidence type="ECO:0000259" key="1">
    <source>
        <dbReference type="Pfam" id="PF01609"/>
    </source>
</evidence>
<accession>A0A511USU7</accession>
<dbReference type="InterPro" id="IPR039365">
    <property type="entry name" value="IS701-like"/>
</dbReference>
<dbReference type="PANTHER" id="PTHR33627">
    <property type="entry name" value="TRANSPOSASE"/>
    <property type="match status" value="1"/>
</dbReference>
<dbReference type="Pfam" id="PF01609">
    <property type="entry name" value="DDE_Tnp_1"/>
    <property type="match status" value="1"/>
</dbReference>
<dbReference type="Proteomes" id="UP000321303">
    <property type="component" value="Unassembled WGS sequence"/>
</dbReference>
<dbReference type="EMBL" id="BJXV01000030">
    <property type="protein sequence ID" value="GEN29664.1"/>
    <property type="molecule type" value="Genomic_DNA"/>
</dbReference>
<dbReference type="GO" id="GO:0006313">
    <property type="term" value="P:DNA transposition"/>
    <property type="evidence" value="ECO:0007669"/>
    <property type="project" value="InterPro"/>
</dbReference>
<dbReference type="SUPFAM" id="SSF53098">
    <property type="entry name" value="Ribonuclease H-like"/>
    <property type="match status" value="1"/>
</dbReference>
<reference evidence="2 3" key="1">
    <citation type="submission" date="2019-07" db="EMBL/GenBank/DDBJ databases">
        <title>Whole genome shotgun sequence of Halomonas variabilis NBRC 102410.</title>
        <authorList>
            <person name="Hosoyama A."/>
            <person name="Uohara A."/>
            <person name="Ohji S."/>
            <person name="Ichikawa N."/>
        </authorList>
    </citation>
    <scope>NUCLEOTIDE SEQUENCE [LARGE SCALE GENOMIC DNA]</scope>
    <source>
        <strain evidence="2 3">NBRC 102410</strain>
    </source>
</reference>
<feature type="domain" description="Transposase IS4-like" evidence="1">
    <location>
        <begin position="13"/>
        <end position="89"/>
    </location>
</feature>
<dbReference type="PANTHER" id="PTHR33627:SF1">
    <property type="entry name" value="TRANSPOSASE"/>
    <property type="match status" value="1"/>
</dbReference>
<protein>
    <recommendedName>
        <fullName evidence="1">Transposase IS4-like domain-containing protein</fullName>
    </recommendedName>
</protein>
<evidence type="ECO:0000313" key="3">
    <source>
        <dbReference type="Proteomes" id="UP000321303"/>
    </source>
</evidence>
<dbReference type="InterPro" id="IPR012337">
    <property type="entry name" value="RNaseH-like_sf"/>
</dbReference>
<dbReference type="GO" id="GO:0003677">
    <property type="term" value="F:DNA binding"/>
    <property type="evidence" value="ECO:0007669"/>
    <property type="project" value="InterPro"/>
</dbReference>